<name>A0ABN5HI83_9VIBR</name>
<protein>
    <submittedName>
        <fullName evidence="1">Uncharacterized protein</fullName>
    </submittedName>
</protein>
<evidence type="ECO:0000313" key="1">
    <source>
        <dbReference type="EMBL" id="AVH25914.1"/>
    </source>
</evidence>
<reference evidence="2" key="1">
    <citation type="submission" date="2017-12" db="EMBL/GenBank/DDBJ databases">
        <title>FDA dAtabase for Regulatory Grade micrObial Sequences (FDA-ARGOS): Supporting development and validation of Infectious Disease Dx tests.</title>
        <authorList>
            <person name="Hoffmann M."/>
            <person name="Allard M."/>
            <person name="Evans P."/>
            <person name="Brown E."/>
            <person name="Tallon L.J."/>
            <person name="Sadzewicz L."/>
            <person name="Sengamalay N."/>
            <person name="Ott S."/>
            <person name="Godinez A."/>
            <person name="Nagaraj S."/>
            <person name="Vavikolanu K."/>
            <person name="Aluvathingal J."/>
            <person name="Nadendla S."/>
            <person name="Hobson J."/>
            <person name="Sichtig H."/>
        </authorList>
    </citation>
    <scope>NUCLEOTIDE SEQUENCE [LARGE SCALE GENOMIC DNA]</scope>
    <source>
        <strain evidence="2">LMG 3418</strain>
    </source>
</reference>
<dbReference type="Proteomes" id="UP000237665">
    <property type="component" value="Chromosome 1"/>
</dbReference>
<dbReference type="EMBL" id="CP014134">
    <property type="protein sequence ID" value="AVH25914.1"/>
    <property type="molecule type" value="Genomic_DNA"/>
</dbReference>
<organism evidence="1 2">
    <name type="scientific">Vibrio diabolicus</name>
    <dbReference type="NCBI Taxonomy" id="50719"/>
    <lineage>
        <taxon>Bacteria</taxon>
        <taxon>Pseudomonadati</taxon>
        <taxon>Pseudomonadota</taxon>
        <taxon>Gammaproteobacteria</taxon>
        <taxon>Vibrionales</taxon>
        <taxon>Vibrionaceae</taxon>
        <taxon>Vibrio</taxon>
        <taxon>Vibrio diabolicus subgroup</taxon>
    </lineage>
</organism>
<accession>A0ABN5HI83</accession>
<sequence>MNTWRVTYNKSNTLLQGTKSIGHSHSNKCLTCSDKMELRDEHGQIARLSSGAEIKLIDDVVPALETFGEVFLKNVMVNGHQKYRTSCYSRSMDARIADYFYRPTDLPNQDEMWAVSGTMLIYEFDENNMAYPIASLREGEKAVLTFDDSKVGPERYKASVVPISDDEMDYVLKHYVDPRNWR</sequence>
<proteinExistence type="predicted"/>
<gene>
    <name evidence="1" type="ORF">AL468_01195</name>
</gene>
<evidence type="ECO:0000313" key="2">
    <source>
        <dbReference type="Proteomes" id="UP000237665"/>
    </source>
</evidence>
<keyword evidence="2" id="KW-1185">Reference proteome</keyword>
<dbReference type="RefSeq" id="WP_104974022.1">
    <property type="nucleotide sequence ID" value="NZ_CP014134.1"/>
</dbReference>